<accession>C7NGH7</accession>
<feature type="domain" description="Beta-lactamase-related" evidence="1">
    <location>
        <begin position="75"/>
        <end position="384"/>
    </location>
</feature>
<dbReference type="SUPFAM" id="SSF56601">
    <property type="entry name" value="beta-lactamase/transpeptidase-like"/>
    <property type="match status" value="1"/>
</dbReference>
<dbReference type="InterPro" id="IPR012338">
    <property type="entry name" value="Beta-lactam/transpept-like"/>
</dbReference>
<dbReference type="InterPro" id="IPR006311">
    <property type="entry name" value="TAT_signal"/>
</dbReference>
<dbReference type="AlphaFoldDB" id="C7NGH7"/>
<protein>
    <submittedName>
        <fullName evidence="2">Penicillin-binding protein, beta-lactamase class C</fullName>
    </submittedName>
</protein>
<dbReference type="KEGG" id="kse:Ksed_10400"/>
<dbReference type="PROSITE" id="PS51318">
    <property type="entry name" value="TAT"/>
    <property type="match status" value="1"/>
</dbReference>
<dbReference type="RefSeq" id="WP_015779030.1">
    <property type="nucleotide sequence ID" value="NC_013169.1"/>
</dbReference>
<evidence type="ECO:0000259" key="1">
    <source>
        <dbReference type="Pfam" id="PF00144"/>
    </source>
</evidence>
<dbReference type="InterPro" id="IPR050491">
    <property type="entry name" value="AmpC-like"/>
</dbReference>
<sequence>MTTALSRRQFAGLATATATGAALTTTGVTASHAAIATGPNAEALKAALKGMINRPLVGAVCSVSGRYGRMDIAAGQFSLSRKEAARANARARVSSITKPMVAVAVFQQIEAGRWTLKTTIDDVLPGLWTGRGKITVAQLMNHTSGMPDHINDVLPNIPNFGIDVIEDFTNDQWSHAKIIREAKKLPWKFAPGTGWSYSNTGYVVLSMMLEKATGQKIGTLLRNRVFSKMGMNQTRLYNSAKVERPELELEDVALDGRRKERLENVNMSIFSGSGGAQATSADITDFWAVLLRHQMISKRSVDQMITPVGAAKQADYGYGVMVIDDVFTGSGGKLYGHDGGGFGSTAMSLSNRDGWRRMAYMMTGRPWHQEGFEQLQEGQFKVMDSCFAVSTNRSGRPAGYSRTAARRESIPFLAQKQFRVG</sequence>
<organism evidence="2 3">
    <name type="scientific">Kytococcus sedentarius (strain ATCC 14392 / DSM 20547 / JCM 11482 / CCUG 33030 / NBRC 15357 / NCTC 11040 / CCM 314 / 541)</name>
    <name type="common">Micrococcus sedentarius</name>
    <dbReference type="NCBI Taxonomy" id="478801"/>
    <lineage>
        <taxon>Bacteria</taxon>
        <taxon>Bacillati</taxon>
        <taxon>Actinomycetota</taxon>
        <taxon>Actinomycetes</taxon>
        <taxon>Micrococcales</taxon>
        <taxon>Kytococcaceae</taxon>
        <taxon>Kytococcus</taxon>
    </lineage>
</organism>
<evidence type="ECO:0000313" key="2">
    <source>
        <dbReference type="EMBL" id="ACV06085.1"/>
    </source>
</evidence>
<dbReference type="MEROPS" id="S12.006"/>
<dbReference type="EMBL" id="CP001686">
    <property type="protein sequence ID" value="ACV06085.1"/>
    <property type="molecule type" value="Genomic_DNA"/>
</dbReference>
<dbReference type="InterPro" id="IPR001466">
    <property type="entry name" value="Beta-lactam-related"/>
</dbReference>
<name>C7NGH7_KYTSD</name>
<dbReference type="Gene3D" id="3.40.710.10">
    <property type="entry name" value="DD-peptidase/beta-lactamase superfamily"/>
    <property type="match status" value="1"/>
</dbReference>
<dbReference type="Proteomes" id="UP000006666">
    <property type="component" value="Chromosome"/>
</dbReference>
<dbReference type="PANTHER" id="PTHR46825">
    <property type="entry name" value="D-ALANYL-D-ALANINE-CARBOXYPEPTIDASE/ENDOPEPTIDASE AMPH"/>
    <property type="match status" value="1"/>
</dbReference>
<keyword evidence="3" id="KW-1185">Reference proteome</keyword>
<proteinExistence type="predicted"/>
<gene>
    <name evidence="2" type="ordered locus">Ksed_10400</name>
</gene>
<evidence type="ECO:0000313" key="3">
    <source>
        <dbReference type="Proteomes" id="UP000006666"/>
    </source>
</evidence>
<dbReference type="eggNOG" id="COG1680">
    <property type="taxonomic scope" value="Bacteria"/>
</dbReference>
<reference evidence="2 3" key="1">
    <citation type="journal article" date="2009" name="Stand. Genomic Sci.">
        <title>Complete genome sequence of Kytococcus sedentarius type strain (541).</title>
        <authorList>
            <person name="Sims D."/>
            <person name="Brettin T."/>
            <person name="Detter J.C."/>
            <person name="Han C."/>
            <person name="Lapidus A."/>
            <person name="Copeland A."/>
            <person name="Glavina Del Rio T."/>
            <person name="Nolan M."/>
            <person name="Chen F."/>
            <person name="Lucas S."/>
            <person name="Tice H."/>
            <person name="Cheng J.F."/>
            <person name="Bruce D."/>
            <person name="Goodwin L."/>
            <person name="Pitluck S."/>
            <person name="Ovchinnikova G."/>
            <person name="Pati A."/>
            <person name="Ivanova N."/>
            <person name="Mavrommatis K."/>
            <person name="Chen A."/>
            <person name="Palaniappan K."/>
            <person name="D'haeseleer P."/>
            <person name="Chain P."/>
            <person name="Bristow J."/>
            <person name="Eisen J.A."/>
            <person name="Markowitz V."/>
            <person name="Hugenholtz P."/>
            <person name="Schneider S."/>
            <person name="Goker M."/>
            <person name="Pukall R."/>
            <person name="Kyrpides N.C."/>
            <person name="Klenk H.P."/>
        </authorList>
    </citation>
    <scope>NUCLEOTIDE SEQUENCE [LARGE SCALE GENOMIC DNA]</scope>
    <source>
        <strain evidence="3">ATCC 14392 / DSM 20547 / JCM 11482 / CCUG 33030 / NBRC 15357 / NCTC 11040 / CCM 314 / 541</strain>
    </source>
</reference>
<dbReference type="HOGENOM" id="CLU_020027_2_3_11"/>
<dbReference type="STRING" id="478801.Ksed_10400"/>
<dbReference type="PANTHER" id="PTHR46825:SF7">
    <property type="entry name" value="D-ALANYL-D-ALANINE CARBOXYPEPTIDASE"/>
    <property type="match status" value="1"/>
</dbReference>
<dbReference type="Pfam" id="PF00144">
    <property type="entry name" value="Beta-lactamase"/>
    <property type="match status" value="1"/>
</dbReference>